<protein>
    <submittedName>
        <fullName evidence="2">Uncharacterized protein</fullName>
    </submittedName>
</protein>
<dbReference type="AlphaFoldDB" id="A0A5C3QR28"/>
<feature type="region of interest" description="Disordered" evidence="1">
    <location>
        <begin position="1"/>
        <end position="49"/>
    </location>
</feature>
<feature type="compositionally biased region" description="Low complexity" evidence="1">
    <location>
        <begin position="29"/>
        <end position="44"/>
    </location>
</feature>
<gene>
    <name evidence="2" type="ORF">BDV98DRAFT_591789</name>
</gene>
<evidence type="ECO:0000313" key="2">
    <source>
        <dbReference type="EMBL" id="TFL02981.1"/>
    </source>
</evidence>
<name>A0A5C3QR28_9AGAR</name>
<keyword evidence="3" id="KW-1185">Reference proteome</keyword>
<feature type="region of interest" description="Disordered" evidence="1">
    <location>
        <begin position="132"/>
        <end position="161"/>
    </location>
</feature>
<organism evidence="2 3">
    <name type="scientific">Pterulicium gracile</name>
    <dbReference type="NCBI Taxonomy" id="1884261"/>
    <lineage>
        <taxon>Eukaryota</taxon>
        <taxon>Fungi</taxon>
        <taxon>Dikarya</taxon>
        <taxon>Basidiomycota</taxon>
        <taxon>Agaricomycotina</taxon>
        <taxon>Agaricomycetes</taxon>
        <taxon>Agaricomycetidae</taxon>
        <taxon>Agaricales</taxon>
        <taxon>Pleurotineae</taxon>
        <taxon>Pterulaceae</taxon>
        <taxon>Pterulicium</taxon>
    </lineage>
</organism>
<evidence type="ECO:0000256" key="1">
    <source>
        <dbReference type="SAM" id="MobiDB-lite"/>
    </source>
</evidence>
<sequence length="299" mass="31777">MPSQSTSTSPPYSPLVFSHSRDSQASQVPSLIDYPSSDSSDSLPTIEDEQFDDDCGADDNASIIGHFSPASRPTSHLWDAGMPRDALSFAAAGEATMGLDQQIELALNKSAKKASDGRSLRSIRTAVTTLRGRNGGRKHRNTNDFFTDASAPPLPTTTRRGSDTITVASRAATITPMAISGSKTGPVGEVKKEATRVRRLSNALSRTLSGLKKKGGKGIEGGKGKGGADVEVEGERVFDIAYMGGHPLRRSVSFTGVGYYVPDRRSSDEALGYDEADEILGEAHGVAHRLAEHQLARAF</sequence>
<dbReference type="EMBL" id="ML178821">
    <property type="protein sequence ID" value="TFL02981.1"/>
    <property type="molecule type" value="Genomic_DNA"/>
</dbReference>
<evidence type="ECO:0000313" key="3">
    <source>
        <dbReference type="Proteomes" id="UP000305067"/>
    </source>
</evidence>
<reference evidence="2 3" key="1">
    <citation type="journal article" date="2019" name="Nat. Ecol. Evol.">
        <title>Megaphylogeny resolves global patterns of mushroom evolution.</title>
        <authorList>
            <person name="Varga T."/>
            <person name="Krizsan K."/>
            <person name="Foldi C."/>
            <person name="Dima B."/>
            <person name="Sanchez-Garcia M."/>
            <person name="Sanchez-Ramirez S."/>
            <person name="Szollosi G.J."/>
            <person name="Szarkandi J.G."/>
            <person name="Papp V."/>
            <person name="Albert L."/>
            <person name="Andreopoulos W."/>
            <person name="Angelini C."/>
            <person name="Antonin V."/>
            <person name="Barry K.W."/>
            <person name="Bougher N.L."/>
            <person name="Buchanan P."/>
            <person name="Buyck B."/>
            <person name="Bense V."/>
            <person name="Catcheside P."/>
            <person name="Chovatia M."/>
            <person name="Cooper J."/>
            <person name="Damon W."/>
            <person name="Desjardin D."/>
            <person name="Finy P."/>
            <person name="Geml J."/>
            <person name="Haridas S."/>
            <person name="Hughes K."/>
            <person name="Justo A."/>
            <person name="Karasinski D."/>
            <person name="Kautmanova I."/>
            <person name="Kiss B."/>
            <person name="Kocsube S."/>
            <person name="Kotiranta H."/>
            <person name="LaButti K.M."/>
            <person name="Lechner B.E."/>
            <person name="Liimatainen K."/>
            <person name="Lipzen A."/>
            <person name="Lukacs Z."/>
            <person name="Mihaltcheva S."/>
            <person name="Morgado L.N."/>
            <person name="Niskanen T."/>
            <person name="Noordeloos M.E."/>
            <person name="Ohm R.A."/>
            <person name="Ortiz-Santana B."/>
            <person name="Ovrebo C."/>
            <person name="Racz N."/>
            <person name="Riley R."/>
            <person name="Savchenko A."/>
            <person name="Shiryaev A."/>
            <person name="Soop K."/>
            <person name="Spirin V."/>
            <person name="Szebenyi C."/>
            <person name="Tomsovsky M."/>
            <person name="Tulloss R.E."/>
            <person name="Uehling J."/>
            <person name="Grigoriev I.V."/>
            <person name="Vagvolgyi C."/>
            <person name="Papp T."/>
            <person name="Martin F.M."/>
            <person name="Miettinen O."/>
            <person name="Hibbett D.S."/>
            <person name="Nagy L.G."/>
        </authorList>
    </citation>
    <scope>NUCLEOTIDE SEQUENCE [LARGE SCALE GENOMIC DNA]</scope>
    <source>
        <strain evidence="2 3">CBS 309.79</strain>
    </source>
</reference>
<proteinExistence type="predicted"/>
<accession>A0A5C3QR28</accession>
<dbReference type="Proteomes" id="UP000305067">
    <property type="component" value="Unassembled WGS sequence"/>
</dbReference>
<feature type="compositionally biased region" description="Low complexity" evidence="1">
    <location>
        <begin position="1"/>
        <end position="10"/>
    </location>
</feature>